<feature type="region of interest" description="Disordered" evidence="1">
    <location>
        <begin position="279"/>
        <end position="298"/>
    </location>
</feature>
<dbReference type="AlphaFoldDB" id="A0A7I7JZG5"/>
<evidence type="ECO:0000256" key="2">
    <source>
        <dbReference type="SAM" id="SignalP"/>
    </source>
</evidence>
<reference evidence="3 4" key="1">
    <citation type="journal article" date="2019" name="Emerg. Microbes Infect.">
        <title>Comprehensive subspecies identification of 175 nontuberculous mycobacteria species based on 7547 genomic profiles.</title>
        <authorList>
            <person name="Matsumoto Y."/>
            <person name="Kinjo T."/>
            <person name="Motooka D."/>
            <person name="Nabeya D."/>
            <person name="Jung N."/>
            <person name="Uechi K."/>
            <person name="Horii T."/>
            <person name="Iida T."/>
            <person name="Fujita J."/>
            <person name="Nakamura S."/>
        </authorList>
    </citation>
    <scope>NUCLEOTIDE SEQUENCE [LARGE SCALE GENOMIC DNA]</scope>
    <source>
        <strain evidence="3 4">JCM 6396</strain>
    </source>
</reference>
<keyword evidence="2" id="KW-0732">Signal</keyword>
<dbReference type="InterPro" id="IPR013228">
    <property type="entry name" value="PE-PPE_C"/>
</dbReference>
<feature type="chain" id="PRO_5043837329" evidence="2">
    <location>
        <begin position="22"/>
        <end position="407"/>
    </location>
</feature>
<feature type="compositionally biased region" description="Acidic residues" evidence="1">
    <location>
        <begin position="396"/>
        <end position="407"/>
    </location>
</feature>
<name>A0A7I7JZG5_9MYCO</name>
<sequence>MYRICVLLSVVMLGVSPVVVRGPGDVAATSEWSWTTLADESTSPTALLVGGKGGYAELTDEQMRTAFGGLFADYLRVNVPFPGSEDFQESIEVGAQNLYDAVQSTSGVKLIGAVSQSAPAVYDVLRRLSNDPARPADDELTAFVYAYPARMVLSLGGARYIPLPETPYDVLTVAAEYDGLTDFPHNWLNFLAVLNAIMGAVELHVDRAFFDIRTNPTEFVEIANDLGGTTTHVLIPTERLPLLKSWEDAGFAPEFISFMDALLRPIIDSAYFRPKMTVGIPEPLRPPPATPTPDAEPVVSEQRLEVFGQYPDAPPPVLEVTQHEDDPVEPAAVSGEQEDRIDVEWSLEEEAAVSGDAEGDLIDRDRNVPQAEESAEPTIGDPEPSPINDTSSEGVAPEDNEDSDAGE</sequence>
<dbReference type="KEGG" id="mdu:MDUV_14710"/>
<organism evidence="3 4">
    <name type="scientific">Mycolicibacterium duvalii</name>
    <dbReference type="NCBI Taxonomy" id="39688"/>
    <lineage>
        <taxon>Bacteria</taxon>
        <taxon>Bacillati</taxon>
        <taxon>Actinomycetota</taxon>
        <taxon>Actinomycetes</taxon>
        <taxon>Mycobacteriales</taxon>
        <taxon>Mycobacteriaceae</taxon>
        <taxon>Mycolicibacterium</taxon>
    </lineage>
</organism>
<dbReference type="EMBL" id="AP022563">
    <property type="protein sequence ID" value="BBX16611.1"/>
    <property type="molecule type" value="Genomic_DNA"/>
</dbReference>
<keyword evidence="4" id="KW-1185">Reference proteome</keyword>
<dbReference type="OrthoDB" id="4641903at2"/>
<feature type="region of interest" description="Disordered" evidence="1">
    <location>
        <begin position="309"/>
        <end position="407"/>
    </location>
</feature>
<dbReference type="Proteomes" id="UP000467006">
    <property type="component" value="Chromosome"/>
</dbReference>
<evidence type="ECO:0000256" key="1">
    <source>
        <dbReference type="SAM" id="MobiDB-lite"/>
    </source>
</evidence>
<gene>
    <name evidence="3" type="ORF">MDUV_14710</name>
</gene>
<evidence type="ECO:0000313" key="4">
    <source>
        <dbReference type="Proteomes" id="UP000467006"/>
    </source>
</evidence>
<accession>A0A7I7JZG5</accession>
<dbReference type="Pfam" id="PF08237">
    <property type="entry name" value="PE-PPE"/>
    <property type="match status" value="1"/>
</dbReference>
<feature type="signal peptide" evidence="2">
    <location>
        <begin position="1"/>
        <end position="21"/>
    </location>
</feature>
<proteinExistence type="predicted"/>
<protein>
    <submittedName>
        <fullName evidence="3">Uncharacterized protein</fullName>
    </submittedName>
</protein>
<evidence type="ECO:0000313" key="3">
    <source>
        <dbReference type="EMBL" id="BBX16611.1"/>
    </source>
</evidence>